<evidence type="ECO:0000313" key="6">
    <source>
        <dbReference type="Proteomes" id="UP000664417"/>
    </source>
</evidence>
<keyword evidence="6" id="KW-1185">Reference proteome</keyword>
<dbReference type="SUPFAM" id="SSF53335">
    <property type="entry name" value="S-adenosyl-L-methionine-dependent methyltransferases"/>
    <property type="match status" value="1"/>
</dbReference>
<name>A0A8J7U7I2_9BACT</name>
<dbReference type="Pfam" id="PF13649">
    <property type="entry name" value="Methyltransf_25"/>
    <property type="match status" value="1"/>
</dbReference>
<reference evidence="5" key="1">
    <citation type="submission" date="2021-03" db="EMBL/GenBank/DDBJ databases">
        <authorList>
            <person name="Wang G."/>
        </authorList>
    </citation>
    <scope>NUCLEOTIDE SEQUENCE</scope>
    <source>
        <strain evidence="5">KCTC 12899</strain>
    </source>
</reference>
<keyword evidence="1 5" id="KW-0489">Methyltransferase</keyword>
<organism evidence="5 6">
    <name type="scientific">Acanthopleuribacter pedis</name>
    <dbReference type="NCBI Taxonomy" id="442870"/>
    <lineage>
        <taxon>Bacteria</taxon>
        <taxon>Pseudomonadati</taxon>
        <taxon>Acidobacteriota</taxon>
        <taxon>Holophagae</taxon>
        <taxon>Acanthopleuribacterales</taxon>
        <taxon>Acanthopleuribacteraceae</taxon>
        <taxon>Acanthopleuribacter</taxon>
    </lineage>
</organism>
<evidence type="ECO:0000256" key="3">
    <source>
        <dbReference type="ARBA" id="ARBA00022691"/>
    </source>
</evidence>
<evidence type="ECO:0000256" key="1">
    <source>
        <dbReference type="ARBA" id="ARBA00022603"/>
    </source>
</evidence>
<dbReference type="GO" id="GO:0032259">
    <property type="term" value="P:methylation"/>
    <property type="evidence" value="ECO:0007669"/>
    <property type="project" value="UniProtKB-KW"/>
</dbReference>
<evidence type="ECO:0000313" key="5">
    <source>
        <dbReference type="EMBL" id="MBO1322543.1"/>
    </source>
</evidence>
<dbReference type="Gene3D" id="3.40.50.150">
    <property type="entry name" value="Vaccinia Virus protein VP39"/>
    <property type="match status" value="1"/>
</dbReference>
<dbReference type="GO" id="GO:0008168">
    <property type="term" value="F:methyltransferase activity"/>
    <property type="evidence" value="ECO:0007669"/>
    <property type="project" value="UniProtKB-KW"/>
</dbReference>
<protein>
    <submittedName>
        <fullName evidence="5">Class I SAM-dependent methyltransferase</fullName>
    </submittedName>
</protein>
<keyword evidence="2" id="KW-0808">Transferase</keyword>
<gene>
    <name evidence="5" type="ORF">J3U88_28980</name>
</gene>
<dbReference type="InterPro" id="IPR041698">
    <property type="entry name" value="Methyltransf_25"/>
</dbReference>
<keyword evidence="3" id="KW-0949">S-adenosyl-L-methionine</keyword>
<comment type="caution">
    <text evidence="5">The sequence shown here is derived from an EMBL/GenBank/DDBJ whole genome shotgun (WGS) entry which is preliminary data.</text>
</comment>
<dbReference type="EMBL" id="JAFREP010000039">
    <property type="protein sequence ID" value="MBO1322543.1"/>
    <property type="molecule type" value="Genomic_DNA"/>
</dbReference>
<dbReference type="CDD" id="cd02440">
    <property type="entry name" value="AdoMet_MTases"/>
    <property type="match status" value="1"/>
</dbReference>
<accession>A0A8J7U7I2</accession>
<dbReference type="InterPro" id="IPR029063">
    <property type="entry name" value="SAM-dependent_MTases_sf"/>
</dbReference>
<evidence type="ECO:0000256" key="2">
    <source>
        <dbReference type="ARBA" id="ARBA00022679"/>
    </source>
</evidence>
<dbReference type="PANTHER" id="PTHR43464">
    <property type="entry name" value="METHYLTRANSFERASE"/>
    <property type="match status" value="1"/>
</dbReference>
<feature type="domain" description="Methyltransferase" evidence="4">
    <location>
        <begin position="39"/>
        <end position="110"/>
    </location>
</feature>
<proteinExistence type="predicted"/>
<dbReference type="AlphaFoldDB" id="A0A8J7U7I2"/>
<sequence length="239" mass="26394">MSHYAGIAGYYDQLMDGGYYDHRAMSQNLLAVVGTGKKILELGVGTGLTARALSEADPSAAFTGIDFSPAMLEIARDRLPDNIRLVECDVAEMDLGIQFDAAVSTGGTWVIIRSEAGLMLGTHLYHAEKDRAGLHRVAEHLVPGGLLVLSVHPPHEDHSLQLPNGLVYSQELGKPSTDDAHFFIEKKYRFTRDQEHLAEDRVVLGFYRDTLYPEMLADAGFKPLGLTNNEDFFVFKKVD</sequence>
<dbReference type="PANTHER" id="PTHR43464:SF19">
    <property type="entry name" value="UBIQUINONE BIOSYNTHESIS O-METHYLTRANSFERASE, MITOCHONDRIAL"/>
    <property type="match status" value="1"/>
</dbReference>
<dbReference type="Proteomes" id="UP000664417">
    <property type="component" value="Unassembled WGS sequence"/>
</dbReference>
<dbReference type="RefSeq" id="WP_207862516.1">
    <property type="nucleotide sequence ID" value="NZ_JAFREP010000039.1"/>
</dbReference>
<evidence type="ECO:0000259" key="4">
    <source>
        <dbReference type="Pfam" id="PF13649"/>
    </source>
</evidence>